<gene>
    <name evidence="1" type="ORF">Megvenef_00474</name>
</gene>
<keyword evidence="2" id="KW-1185">Reference proteome</keyword>
<dbReference type="RefSeq" id="WP_322776411.1">
    <property type="nucleotide sequence ID" value="NZ_JARJFB010000023.1"/>
</dbReference>
<dbReference type="EMBL" id="JARJFB010000023">
    <property type="protein sequence ID" value="MEA0970508.1"/>
    <property type="molecule type" value="Genomic_DNA"/>
</dbReference>
<dbReference type="InterPro" id="IPR011738">
    <property type="entry name" value="Phage_CHP"/>
</dbReference>
<dbReference type="InterPro" id="IPR006450">
    <property type="entry name" value="Phage_HK97_gp6-like"/>
</dbReference>
<dbReference type="CDD" id="cd08054">
    <property type="entry name" value="gp6"/>
    <property type="match status" value="1"/>
</dbReference>
<organism evidence="1 2">
    <name type="scientific">Candidatus Megaera venefica</name>
    <dbReference type="NCBI Taxonomy" id="2055910"/>
    <lineage>
        <taxon>Bacteria</taxon>
        <taxon>Pseudomonadati</taxon>
        <taxon>Pseudomonadota</taxon>
        <taxon>Alphaproteobacteria</taxon>
        <taxon>Rickettsiales</taxon>
        <taxon>Rickettsiaceae</taxon>
        <taxon>Candidatus Megaera</taxon>
    </lineage>
</organism>
<protein>
    <submittedName>
        <fullName evidence="1">Phage gp6-like head-tail connector protein</fullName>
    </submittedName>
</protein>
<dbReference type="Pfam" id="PF05135">
    <property type="entry name" value="Phage_connect_1"/>
    <property type="match status" value="1"/>
</dbReference>
<sequence length="172" mass="20031">MIVSYFVKGIKAEEIWPLEEVKNYLRISHKYDDNLIQSLIESATEAAENFTGLSIYQRQIECKIQNAKSDFTLRYLPILRVEEVYLVKKEQKEKITNKFGYANTTTNRVYLNDDYVGQDIEIGYLAGHKKIPSTISHGILMHVASMYEHSENGTNLNSQIRDLYLPYRIMKI</sequence>
<name>A0ABU5NBF9_9RICK</name>
<dbReference type="NCBIfam" id="TIGR01560">
    <property type="entry name" value="put_DNA_pack"/>
    <property type="match status" value="1"/>
</dbReference>
<comment type="caution">
    <text evidence="1">The sequence shown here is derived from an EMBL/GenBank/DDBJ whole genome shotgun (WGS) entry which is preliminary data.</text>
</comment>
<proteinExistence type="predicted"/>
<evidence type="ECO:0000313" key="1">
    <source>
        <dbReference type="EMBL" id="MEA0970508.1"/>
    </source>
</evidence>
<dbReference type="InterPro" id="IPR021146">
    <property type="entry name" value="Phage_gp6-like_head-tail"/>
</dbReference>
<dbReference type="NCBIfam" id="TIGR02215">
    <property type="entry name" value="phage_chp_gp8"/>
    <property type="match status" value="1"/>
</dbReference>
<evidence type="ECO:0000313" key="2">
    <source>
        <dbReference type="Proteomes" id="UP001291687"/>
    </source>
</evidence>
<dbReference type="Gene3D" id="1.10.3230.30">
    <property type="entry name" value="Phage gp6-like head-tail connector protein"/>
    <property type="match status" value="1"/>
</dbReference>
<reference evidence="1 2" key="1">
    <citation type="submission" date="2023-03" db="EMBL/GenBank/DDBJ databases">
        <title>Host association and intracellularity evolved multiple times independently in the Rickettsiales.</title>
        <authorList>
            <person name="Castelli M."/>
            <person name="Nardi T."/>
            <person name="Gammuto L."/>
            <person name="Bellinzona G."/>
            <person name="Sabaneyeva E."/>
            <person name="Potekhin A."/>
            <person name="Serra V."/>
            <person name="Petroni G."/>
            <person name="Sassera D."/>
        </authorList>
    </citation>
    <scope>NUCLEOTIDE SEQUENCE [LARGE SCALE GENOMIC DNA]</scope>
    <source>
        <strain evidence="1 2">Sr 2-6</strain>
    </source>
</reference>
<accession>A0ABU5NBF9</accession>
<dbReference type="Proteomes" id="UP001291687">
    <property type="component" value="Unassembled WGS sequence"/>
</dbReference>